<comment type="caution">
    <text evidence="2">The sequence shown here is derived from an EMBL/GenBank/DDBJ whole genome shotgun (WGS) entry which is preliminary data.</text>
</comment>
<feature type="compositionally biased region" description="Basic and acidic residues" evidence="1">
    <location>
        <begin position="94"/>
        <end position="107"/>
    </location>
</feature>
<proteinExistence type="predicted"/>
<accession>A0A9Q3FSV6</accession>
<name>A0A9Q3FSV6_9BASI</name>
<sequence length="249" mass="27700">MPSTRSGASYNPSCSSQKCFRSDYGRRQSVIEGQGGHIQSQPEGLQQCIAAQRVPDSCISVEKLRQFLPDCKKVPGPSQHLKITQWMASFDGKEKHDAFDSRMERKKPSTTQASAKNSPSSGHRKCISDGQNNDEIAERGGTQTKILDMISAILDVIPNFYIAINDVESHISDKNSSICNNPKTYNLSMNQINETLMCFEKALGTIKTCNNDNSFGNDLHEQSDIIKELTDKYSKFNNDGIIETRISNP</sequence>
<evidence type="ECO:0000313" key="3">
    <source>
        <dbReference type="Proteomes" id="UP000765509"/>
    </source>
</evidence>
<dbReference type="Proteomes" id="UP000765509">
    <property type="component" value="Unassembled WGS sequence"/>
</dbReference>
<evidence type="ECO:0000256" key="1">
    <source>
        <dbReference type="SAM" id="MobiDB-lite"/>
    </source>
</evidence>
<feature type="compositionally biased region" description="Polar residues" evidence="1">
    <location>
        <begin position="109"/>
        <end position="121"/>
    </location>
</feature>
<feature type="region of interest" description="Disordered" evidence="1">
    <location>
        <begin position="94"/>
        <end position="135"/>
    </location>
</feature>
<dbReference type="EMBL" id="AVOT02047605">
    <property type="protein sequence ID" value="MBW0542897.1"/>
    <property type="molecule type" value="Genomic_DNA"/>
</dbReference>
<organism evidence="2 3">
    <name type="scientific">Austropuccinia psidii MF-1</name>
    <dbReference type="NCBI Taxonomy" id="1389203"/>
    <lineage>
        <taxon>Eukaryota</taxon>
        <taxon>Fungi</taxon>
        <taxon>Dikarya</taxon>
        <taxon>Basidiomycota</taxon>
        <taxon>Pucciniomycotina</taxon>
        <taxon>Pucciniomycetes</taxon>
        <taxon>Pucciniales</taxon>
        <taxon>Sphaerophragmiaceae</taxon>
        <taxon>Austropuccinia</taxon>
    </lineage>
</organism>
<evidence type="ECO:0000313" key="2">
    <source>
        <dbReference type="EMBL" id="MBW0542897.1"/>
    </source>
</evidence>
<keyword evidence="3" id="KW-1185">Reference proteome</keyword>
<protein>
    <submittedName>
        <fullName evidence="2">Uncharacterized protein</fullName>
    </submittedName>
</protein>
<gene>
    <name evidence="2" type="ORF">O181_082612</name>
</gene>
<reference evidence="2" key="1">
    <citation type="submission" date="2021-03" db="EMBL/GenBank/DDBJ databases">
        <title>Draft genome sequence of rust myrtle Austropuccinia psidii MF-1, a brazilian biotype.</title>
        <authorList>
            <person name="Quecine M.C."/>
            <person name="Pachon D.M.R."/>
            <person name="Bonatelli M.L."/>
            <person name="Correr F.H."/>
            <person name="Franceschini L.M."/>
            <person name="Leite T.F."/>
            <person name="Margarido G.R.A."/>
            <person name="Almeida C.A."/>
            <person name="Ferrarezi J.A."/>
            <person name="Labate C.A."/>
        </authorList>
    </citation>
    <scope>NUCLEOTIDE SEQUENCE</scope>
    <source>
        <strain evidence="2">MF-1</strain>
    </source>
</reference>
<dbReference type="AlphaFoldDB" id="A0A9Q3FSV6"/>